<dbReference type="InterPro" id="IPR026336">
    <property type="entry name" value="PdeM-like"/>
</dbReference>
<comment type="caution">
    <text evidence="1">The sequence shown here is derived from an EMBL/GenBank/DDBJ whole genome shotgun (WGS) entry which is preliminary data.</text>
</comment>
<dbReference type="InterPro" id="IPR029052">
    <property type="entry name" value="Metallo-depent_PP-like"/>
</dbReference>
<protein>
    <recommendedName>
        <fullName evidence="3">DEAD/DEAH box helicase</fullName>
    </recommendedName>
</protein>
<dbReference type="SUPFAM" id="SSF56300">
    <property type="entry name" value="Metallo-dependent phosphatases"/>
    <property type="match status" value="1"/>
</dbReference>
<dbReference type="RefSeq" id="WP_316871671.1">
    <property type="nucleotide sequence ID" value="NZ_CATWAF010000009.1"/>
</dbReference>
<accession>A0AAD2ETE2</accession>
<dbReference type="AlphaFoldDB" id="A0AAD2ETE2"/>
<dbReference type="PIRSF" id="PIRSF000887">
    <property type="entry name" value="Pesterase_MJ0037"/>
    <property type="match status" value="1"/>
</dbReference>
<dbReference type="Proteomes" id="UP001189915">
    <property type="component" value="Unassembled WGS sequence"/>
</dbReference>
<evidence type="ECO:0000313" key="1">
    <source>
        <dbReference type="EMBL" id="CAJ0706363.1"/>
    </source>
</evidence>
<gene>
    <name evidence="1" type="ORF">LMG18091_04690</name>
</gene>
<dbReference type="InterPro" id="IPR024173">
    <property type="entry name" value="Pesterase_MJ0037-like"/>
</dbReference>
<reference evidence="1 2" key="1">
    <citation type="submission" date="2023-07" db="EMBL/GenBank/DDBJ databases">
        <authorList>
            <person name="Peeters C."/>
        </authorList>
    </citation>
    <scope>NUCLEOTIDE SEQUENCE [LARGE SCALE GENOMIC DNA]</scope>
    <source>
        <strain evidence="1 2">LMG 18091</strain>
    </source>
</reference>
<name>A0AAD2ETE2_9RALS</name>
<dbReference type="EMBL" id="CATWAF010000009">
    <property type="protein sequence ID" value="CAJ0706363.1"/>
    <property type="molecule type" value="Genomic_DNA"/>
</dbReference>
<dbReference type="PANTHER" id="PTHR39323:SF1">
    <property type="entry name" value="BLR1149 PROTEIN"/>
    <property type="match status" value="1"/>
</dbReference>
<evidence type="ECO:0008006" key="3">
    <source>
        <dbReference type="Google" id="ProtNLM"/>
    </source>
</evidence>
<keyword evidence="2" id="KW-1185">Reference proteome</keyword>
<dbReference type="PANTHER" id="PTHR39323">
    <property type="entry name" value="BLR1149 PROTEIN"/>
    <property type="match status" value="1"/>
</dbReference>
<proteinExistence type="predicted"/>
<organism evidence="1 2">
    <name type="scientific">Ralstonia wenshanensis</name>
    <dbReference type="NCBI Taxonomy" id="2842456"/>
    <lineage>
        <taxon>Bacteria</taxon>
        <taxon>Pseudomonadati</taxon>
        <taxon>Pseudomonadota</taxon>
        <taxon>Betaproteobacteria</taxon>
        <taxon>Burkholderiales</taxon>
        <taxon>Burkholderiaceae</taxon>
        <taxon>Ralstonia</taxon>
    </lineage>
</organism>
<dbReference type="NCBIfam" id="TIGR04123">
    <property type="entry name" value="P_estr_lig_assc"/>
    <property type="match status" value="1"/>
</dbReference>
<evidence type="ECO:0000313" key="2">
    <source>
        <dbReference type="Proteomes" id="UP001189915"/>
    </source>
</evidence>
<dbReference type="Gene3D" id="3.60.21.10">
    <property type="match status" value="1"/>
</dbReference>
<sequence length="221" mass="24068">MTSAQDLVIQCAGETVWLLPERALWWPAQRMLMVADAHFGKAATFRARGVPVPAGSTVQAIARLDAMLARLPVAHIAWLGDLLHAREAHGAIDALVAWRTRHADIACTLVRGNHDRHAGDPPADLRFNVVEEPWAIGPFALCHEPQVVPDRYVIAGHVHPGVVISGRGKDRLRLPSFRFGQRGALLPAFGEFTGLWTAPVAAGEALYGVVDDRVWPLPDLS</sequence>